<evidence type="ECO:0000256" key="1">
    <source>
        <dbReference type="SAM" id="Phobius"/>
    </source>
</evidence>
<dbReference type="RefSeq" id="WP_160920248.1">
    <property type="nucleotide sequence ID" value="NZ_WMEY01000005.1"/>
</dbReference>
<comment type="caution">
    <text evidence="2">The sequence shown here is derived from an EMBL/GenBank/DDBJ whole genome shotgun (WGS) entry which is preliminary data.</text>
</comment>
<gene>
    <name evidence="2" type="ORF">GLW07_15885</name>
</gene>
<accession>A0A845F217</accession>
<keyword evidence="1" id="KW-1133">Transmembrane helix</keyword>
<evidence type="ECO:0000313" key="2">
    <source>
        <dbReference type="EMBL" id="MYL64839.1"/>
    </source>
</evidence>
<feature type="transmembrane region" description="Helical" evidence="1">
    <location>
        <begin position="7"/>
        <end position="27"/>
    </location>
</feature>
<feature type="transmembrane region" description="Helical" evidence="1">
    <location>
        <begin position="33"/>
        <end position="52"/>
    </location>
</feature>
<keyword evidence="1" id="KW-0812">Transmembrane</keyword>
<feature type="transmembrane region" description="Helical" evidence="1">
    <location>
        <begin position="72"/>
        <end position="93"/>
    </location>
</feature>
<name>A0A845F217_9BACL</name>
<reference evidence="2 3" key="1">
    <citation type="submission" date="2019-11" db="EMBL/GenBank/DDBJ databases">
        <title>Genome sequences of 17 halophilic strains isolated from different environments.</title>
        <authorList>
            <person name="Furrow R.E."/>
        </authorList>
    </citation>
    <scope>NUCLEOTIDE SEQUENCE [LARGE SCALE GENOMIC DNA]</scope>
    <source>
        <strain evidence="2 3">22506_14_FS</strain>
    </source>
</reference>
<feature type="transmembrane region" description="Helical" evidence="1">
    <location>
        <begin position="99"/>
        <end position="121"/>
    </location>
</feature>
<dbReference type="Proteomes" id="UP000447833">
    <property type="component" value="Unassembled WGS sequence"/>
</dbReference>
<evidence type="ECO:0000313" key="3">
    <source>
        <dbReference type="Proteomes" id="UP000447833"/>
    </source>
</evidence>
<organism evidence="2 3">
    <name type="scientific">Guptibacillus hwajinpoensis</name>
    <dbReference type="NCBI Taxonomy" id="208199"/>
    <lineage>
        <taxon>Bacteria</taxon>
        <taxon>Bacillati</taxon>
        <taxon>Bacillota</taxon>
        <taxon>Bacilli</taxon>
        <taxon>Bacillales</taxon>
        <taxon>Guptibacillaceae</taxon>
        <taxon>Guptibacillus</taxon>
    </lineage>
</organism>
<sequence length="124" mass="13751">MGINKAYVVFGVFFALNALLLLSVGIGTGNEPIPASYMLISMSIMGFCLSYLQPQFKAKDERSRMIREKGMFYSYFAVLGYIMVFLSLLQFNIVDISAVTVLSVLAAMLISTVFVSMVIVAKRH</sequence>
<proteinExistence type="predicted"/>
<keyword evidence="1" id="KW-0472">Membrane</keyword>
<dbReference type="AlphaFoldDB" id="A0A845F217"/>
<dbReference type="EMBL" id="WMEY01000005">
    <property type="protein sequence ID" value="MYL64839.1"/>
    <property type="molecule type" value="Genomic_DNA"/>
</dbReference>
<protein>
    <submittedName>
        <fullName evidence="2">Permease</fullName>
    </submittedName>
</protein>